<name>A0ABR3JCC3_9AGAR</name>
<dbReference type="InterPro" id="IPR000719">
    <property type="entry name" value="Prot_kinase_dom"/>
</dbReference>
<evidence type="ECO:0000256" key="3">
    <source>
        <dbReference type="ARBA" id="ARBA00022741"/>
    </source>
</evidence>
<gene>
    <name evidence="8" type="ORF">HGRIS_004386</name>
</gene>
<evidence type="ECO:0000256" key="1">
    <source>
        <dbReference type="ARBA" id="ARBA00022527"/>
    </source>
</evidence>
<feature type="compositionally biased region" description="Low complexity" evidence="6">
    <location>
        <begin position="445"/>
        <end position="462"/>
    </location>
</feature>
<evidence type="ECO:0000256" key="2">
    <source>
        <dbReference type="ARBA" id="ARBA00022679"/>
    </source>
</evidence>
<comment type="caution">
    <text evidence="8">The sequence shown here is derived from an EMBL/GenBank/DDBJ whole genome shotgun (WGS) entry which is preliminary data.</text>
</comment>
<proteinExistence type="predicted"/>
<feature type="compositionally biased region" description="Polar residues" evidence="6">
    <location>
        <begin position="510"/>
        <end position="521"/>
    </location>
</feature>
<keyword evidence="1" id="KW-0723">Serine/threonine-protein kinase</keyword>
<feature type="compositionally biased region" description="Basic and acidic residues" evidence="6">
    <location>
        <begin position="861"/>
        <end position="893"/>
    </location>
</feature>
<feature type="compositionally biased region" description="Polar residues" evidence="6">
    <location>
        <begin position="560"/>
        <end position="572"/>
    </location>
</feature>
<dbReference type="SMART" id="SM00220">
    <property type="entry name" value="S_TKc"/>
    <property type="match status" value="1"/>
</dbReference>
<accession>A0ABR3JCC3</accession>
<evidence type="ECO:0000259" key="7">
    <source>
        <dbReference type="PROSITE" id="PS50011"/>
    </source>
</evidence>
<feature type="compositionally biased region" description="Polar residues" evidence="6">
    <location>
        <begin position="617"/>
        <end position="627"/>
    </location>
</feature>
<dbReference type="Gene3D" id="3.30.200.20">
    <property type="entry name" value="Phosphorylase Kinase, domain 1"/>
    <property type="match status" value="1"/>
</dbReference>
<dbReference type="InterPro" id="IPR011009">
    <property type="entry name" value="Kinase-like_dom_sf"/>
</dbReference>
<reference evidence="9" key="1">
    <citation type="submission" date="2024-06" db="EMBL/GenBank/DDBJ databases">
        <title>Multi-omics analyses provide insights into the biosynthesis of the anticancer antibiotic pleurotin in Hohenbuehelia grisea.</title>
        <authorList>
            <person name="Weaver J.A."/>
            <person name="Alberti F."/>
        </authorList>
    </citation>
    <scope>NUCLEOTIDE SEQUENCE [LARGE SCALE GENOMIC DNA]</scope>
    <source>
        <strain evidence="9">T-177</strain>
    </source>
</reference>
<keyword evidence="4" id="KW-0418">Kinase</keyword>
<keyword evidence="5" id="KW-0067">ATP-binding</keyword>
<feature type="compositionally biased region" description="Polar residues" evidence="6">
    <location>
        <begin position="794"/>
        <end position="806"/>
    </location>
</feature>
<sequence length="988" mass="107080">MSDIQHDHNAVLTTPNLEVSYFANENLPMLNQYIRRNLIGKGKHGKVHLCEEVIQRKANERGGTNLTIDRKLVAMKTLNRQSSVKKLGALSNLPRTPHTPFADRLGTTEAMIRKEIAVMKKLRHPHVLRLLEVIDDRLKSKVYLVMEYCAGGEVKWRRQINGWNVPTLTTYQTRRIMRDVILGLEYLHFQGIIHRDIKPQNLLWNADRSVVKICDFGVSHFSSAQRMAAAGAQGVNADEDDPVLLDDSDLAKRAGTPNFLAPEVVYEHTYSFELHQLKPPITKAVDIWSLGCTLYCLLFADLPFRADGASEYQIYNLICNDDYPIPMFAGCDHVATGGRHPTNEATEGYQLVHLLDHMLDKDMHTRITLPEIKKSPWLMRDVVSPKQWLRDTSPNKIEVTPAETETAMTDVRFRWRWGAHLTRHISTLFRTVRPSRSRGGDEPNGSSLGGSTSAAPTTTPQPGAGGSTTVPRLPRTSRSGAKGRSTKRPSGSTSKKLAVDVGQRCRSADPLSQGTSTSTVPTYVASDANVPRLASGSTSASTSAGPSSQGSPTDERSGTGVATPSGAASRSRFSLIATWNWRPGSSRSGAPTPTASSPSVVGTGAHSPASRSGGAGTSTLNSPATPSSPVPSGLDPPVASGSGSGSAAGGGGLVGSRNNSWLSRGLNTGTVRRSEEALRVQGSIGLGASLTAARRASSFGDNRVEAEVLSVNSDDDHEHTPTPHVNGHAADDHPRSNGTGSSRPSFRIGGSSSPFRRRDGGWDIQNGHVAGGDEDSDSDGDESGPGQGGGAIRSTGSHFTVGSPTDTDWDTHLEERSVLDGASSLNSTLKGGNYVSDDNLNELLARPNDETNPYGLHYQHRIAELERERRLKDEQDAKRAQREEEKRQQHEARMAAYAAQAQQEGEEQAQAQGSTTTQEQQPPVASGSGTRHDSDDEEDLENDELHQDDIGTATHEGSLEDDVDFYHDESDDEHEPLSFDTTRRKRSD</sequence>
<dbReference type="CDD" id="cd14008">
    <property type="entry name" value="STKc_LKB1_CaMKK"/>
    <property type="match status" value="1"/>
</dbReference>
<evidence type="ECO:0000313" key="9">
    <source>
        <dbReference type="Proteomes" id="UP001556367"/>
    </source>
</evidence>
<keyword evidence="3" id="KW-0547">Nucleotide-binding</keyword>
<dbReference type="SUPFAM" id="SSF56112">
    <property type="entry name" value="Protein kinase-like (PK-like)"/>
    <property type="match status" value="1"/>
</dbReference>
<dbReference type="PANTHER" id="PTHR43895">
    <property type="entry name" value="CALCIUM/CALMODULIN-DEPENDENT PROTEIN KINASE KINASE-RELATED"/>
    <property type="match status" value="1"/>
</dbReference>
<organism evidence="8 9">
    <name type="scientific">Hohenbuehelia grisea</name>
    <dbReference type="NCBI Taxonomy" id="104357"/>
    <lineage>
        <taxon>Eukaryota</taxon>
        <taxon>Fungi</taxon>
        <taxon>Dikarya</taxon>
        <taxon>Basidiomycota</taxon>
        <taxon>Agaricomycotina</taxon>
        <taxon>Agaricomycetes</taxon>
        <taxon>Agaricomycetidae</taxon>
        <taxon>Agaricales</taxon>
        <taxon>Pleurotineae</taxon>
        <taxon>Pleurotaceae</taxon>
        <taxon>Hohenbuehelia</taxon>
    </lineage>
</organism>
<dbReference type="PANTHER" id="PTHR43895:SF152">
    <property type="entry name" value="SERINE_THREONINE-PROTEIN KINASE TOS3"/>
    <property type="match status" value="1"/>
</dbReference>
<feature type="domain" description="Protein kinase" evidence="7">
    <location>
        <begin position="33"/>
        <end position="378"/>
    </location>
</feature>
<evidence type="ECO:0000256" key="4">
    <source>
        <dbReference type="ARBA" id="ARBA00022777"/>
    </source>
</evidence>
<evidence type="ECO:0000256" key="5">
    <source>
        <dbReference type="ARBA" id="ARBA00022840"/>
    </source>
</evidence>
<dbReference type="Gene3D" id="1.10.510.10">
    <property type="entry name" value="Transferase(Phosphotransferase) domain 1"/>
    <property type="match status" value="1"/>
</dbReference>
<keyword evidence="2" id="KW-0808">Transferase</keyword>
<feature type="region of interest" description="Disordered" evidence="6">
    <location>
        <begin position="432"/>
        <end position="988"/>
    </location>
</feature>
<feature type="compositionally biased region" description="Acidic residues" evidence="6">
    <location>
        <begin position="959"/>
        <end position="974"/>
    </location>
</feature>
<dbReference type="PROSITE" id="PS50011">
    <property type="entry name" value="PROTEIN_KINASE_DOM"/>
    <property type="match status" value="1"/>
</dbReference>
<dbReference type="Proteomes" id="UP001556367">
    <property type="component" value="Unassembled WGS sequence"/>
</dbReference>
<evidence type="ECO:0000256" key="6">
    <source>
        <dbReference type="SAM" id="MobiDB-lite"/>
    </source>
</evidence>
<feature type="compositionally biased region" description="Low complexity" evidence="6">
    <location>
        <begin position="894"/>
        <end position="912"/>
    </location>
</feature>
<feature type="compositionally biased region" description="Polar residues" evidence="6">
    <location>
        <begin position="913"/>
        <end position="929"/>
    </location>
</feature>
<feature type="compositionally biased region" description="Polar residues" evidence="6">
    <location>
        <begin position="736"/>
        <end position="754"/>
    </location>
</feature>
<protein>
    <recommendedName>
        <fullName evidence="7">Protein kinase domain-containing protein</fullName>
    </recommendedName>
</protein>
<evidence type="ECO:0000313" key="8">
    <source>
        <dbReference type="EMBL" id="KAL0953117.1"/>
    </source>
</evidence>
<feature type="compositionally biased region" description="Low complexity" evidence="6">
    <location>
        <begin position="534"/>
        <end position="552"/>
    </location>
</feature>
<feature type="compositionally biased region" description="Low complexity" evidence="6">
    <location>
        <begin position="585"/>
        <end position="603"/>
    </location>
</feature>
<keyword evidence="9" id="KW-1185">Reference proteome</keyword>
<feature type="compositionally biased region" description="Basic and acidic residues" evidence="6">
    <location>
        <begin position="809"/>
        <end position="818"/>
    </location>
</feature>
<feature type="compositionally biased region" description="Acidic residues" evidence="6">
    <location>
        <begin position="772"/>
        <end position="782"/>
    </location>
</feature>
<dbReference type="EMBL" id="JASNQZ010000008">
    <property type="protein sequence ID" value="KAL0953117.1"/>
    <property type="molecule type" value="Genomic_DNA"/>
</dbReference>
<feature type="compositionally biased region" description="Gly residues" evidence="6">
    <location>
        <begin position="642"/>
        <end position="654"/>
    </location>
</feature>
<feature type="compositionally biased region" description="Polar residues" evidence="6">
    <location>
        <begin position="656"/>
        <end position="671"/>
    </location>
</feature>
<dbReference type="Pfam" id="PF00069">
    <property type="entry name" value="Pkinase"/>
    <property type="match status" value="1"/>
</dbReference>